<dbReference type="SUPFAM" id="SSF55729">
    <property type="entry name" value="Acyl-CoA N-acyltransferases (Nat)"/>
    <property type="match status" value="1"/>
</dbReference>
<evidence type="ECO:0000313" key="3">
    <source>
        <dbReference type="Proteomes" id="UP001500305"/>
    </source>
</evidence>
<proteinExistence type="predicted"/>
<dbReference type="Pfam" id="PF13302">
    <property type="entry name" value="Acetyltransf_3"/>
    <property type="match status" value="1"/>
</dbReference>
<evidence type="ECO:0000313" key="2">
    <source>
        <dbReference type="EMBL" id="GAA2261214.1"/>
    </source>
</evidence>
<dbReference type="InterPro" id="IPR016181">
    <property type="entry name" value="Acyl_CoA_acyltransferase"/>
</dbReference>
<feature type="domain" description="N-acetyltransferase" evidence="1">
    <location>
        <begin position="24"/>
        <end position="179"/>
    </location>
</feature>
<dbReference type="PROSITE" id="PS51186">
    <property type="entry name" value="GNAT"/>
    <property type="match status" value="1"/>
</dbReference>
<organism evidence="2 3">
    <name type="scientific">Kitasatospora cystarginea</name>
    <dbReference type="NCBI Taxonomy" id="58350"/>
    <lineage>
        <taxon>Bacteria</taxon>
        <taxon>Bacillati</taxon>
        <taxon>Actinomycetota</taxon>
        <taxon>Actinomycetes</taxon>
        <taxon>Kitasatosporales</taxon>
        <taxon>Streptomycetaceae</taxon>
        <taxon>Kitasatospora</taxon>
    </lineage>
</organism>
<dbReference type="PANTHER" id="PTHR43441:SF10">
    <property type="entry name" value="ACETYLTRANSFERASE"/>
    <property type="match status" value="1"/>
</dbReference>
<dbReference type="PANTHER" id="PTHR43441">
    <property type="entry name" value="RIBOSOMAL-PROTEIN-SERINE ACETYLTRANSFERASE"/>
    <property type="match status" value="1"/>
</dbReference>
<dbReference type="RefSeq" id="WP_344638901.1">
    <property type="nucleotide sequence ID" value="NZ_BAAATR010000026.1"/>
</dbReference>
<keyword evidence="3" id="KW-1185">Reference proteome</keyword>
<name>A0ABP5RGD7_9ACTN</name>
<protein>
    <submittedName>
        <fullName evidence="2">GNAT family protein</fullName>
    </submittedName>
</protein>
<accession>A0ABP5RGD7</accession>
<dbReference type="InterPro" id="IPR051908">
    <property type="entry name" value="Ribosomal_N-acetyltransferase"/>
</dbReference>
<dbReference type="Proteomes" id="UP001500305">
    <property type="component" value="Unassembled WGS sequence"/>
</dbReference>
<gene>
    <name evidence="2" type="ORF">GCM10010430_51750</name>
</gene>
<evidence type="ECO:0000259" key="1">
    <source>
        <dbReference type="PROSITE" id="PS51186"/>
    </source>
</evidence>
<dbReference type="InterPro" id="IPR000182">
    <property type="entry name" value="GNAT_dom"/>
</dbReference>
<reference evidence="3" key="1">
    <citation type="journal article" date="2019" name="Int. J. Syst. Evol. Microbiol.">
        <title>The Global Catalogue of Microorganisms (GCM) 10K type strain sequencing project: providing services to taxonomists for standard genome sequencing and annotation.</title>
        <authorList>
            <consortium name="The Broad Institute Genomics Platform"/>
            <consortium name="The Broad Institute Genome Sequencing Center for Infectious Disease"/>
            <person name="Wu L."/>
            <person name="Ma J."/>
        </authorList>
    </citation>
    <scope>NUCLEOTIDE SEQUENCE [LARGE SCALE GENOMIC DNA]</scope>
    <source>
        <strain evidence="3">JCM 7356</strain>
    </source>
</reference>
<dbReference type="EMBL" id="BAAATR010000026">
    <property type="protein sequence ID" value="GAA2261214.1"/>
    <property type="molecule type" value="Genomic_DNA"/>
</dbReference>
<comment type="caution">
    <text evidence="2">The sequence shown here is derived from an EMBL/GenBank/DDBJ whole genome shotgun (WGS) entry which is preliminary data.</text>
</comment>
<dbReference type="Gene3D" id="3.40.630.30">
    <property type="match status" value="1"/>
</dbReference>
<sequence>MELPPDMPELTVDGGFTLRPWHLSDLRLVREASEDDYIPLITTVPSPYSEPAGVAFVERQWGRVTARTAYPFVIVNSHGRPVGYVGLMLKDSAQGRASLGYWVVKSARGQGAAAAALGAVTCWALRELRIPRLELYVEPWNTASVRTAERAGFRREGLLRGWRQVGDEWCDMLMYVLLNDGDTRHSVEPVAPVLPVRMPGRS</sequence>